<comment type="caution">
    <text evidence="7">The sequence shown here is derived from an EMBL/GenBank/DDBJ whole genome shotgun (WGS) entry which is preliminary data.</text>
</comment>
<sequence>MAESPVEETAPGVAGAADTAPIGAGPAAGGSPPGAGAARRRALAPRSWSRRVRWIVVAAVVVVVVGVVLAVTLPGSSAGPAPTLVRAQVGTLRTTVGATGTIAPAQRADLDFGVSGQVTSVSVTVGQQVAAGATLATVDSAGLPGQVAQANASVASAQAKVDADSGASAAQRNADAAALSAAQAQLAVARRNLSQATLTAPFAGTVAAVNVTAGQQVSGGGSAGGSSGGSSGTGSAVGGGGGAGAGGGSSAAGSSSATADVVVISTGTFVVNATVDDTEVASLKAGQSAQVVPTGTTTPVAATVSTVGLVASSSSGVASYPVTLTVTGDASSLRAGETAQVTITTSQTDGALLVPSAAVRGSGANASVLVDSAGSEKTVPVQVGATDGARTQILSGITAGTEVVVPT</sequence>
<organism evidence="7 8">
    <name type="scientific">Pseudonocardia benzenivorans</name>
    <dbReference type="NCBI Taxonomy" id="228005"/>
    <lineage>
        <taxon>Bacteria</taxon>
        <taxon>Bacillati</taxon>
        <taxon>Actinomycetota</taxon>
        <taxon>Actinomycetes</taxon>
        <taxon>Pseudonocardiales</taxon>
        <taxon>Pseudonocardiaceae</taxon>
        <taxon>Pseudonocardia</taxon>
    </lineage>
</organism>
<evidence type="ECO:0000259" key="5">
    <source>
        <dbReference type="Pfam" id="PF25967"/>
    </source>
</evidence>
<evidence type="ECO:0000313" key="7">
    <source>
        <dbReference type="EMBL" id="MFD1237456.1"/>
    </source>
</evidence>
<keyword evidence="2" id="KW-0175">Coiled coil</keyword>
<dbReference type="Proteomes" id="UP001597182">
    <property type="component" value="Unassembled WGS sequence"/>
</dbReference>
<keyword evidence="8" id="KW-1185">Reference proteome</keyword>
<keyword evidence="4" id="KW-0472">Membrane</keyword>
<dbReference type="Gene3D" id="2.40.30.170">
    <property type="match status" value="1"/>
</dbReference>
<dbReference type="EMBL" id="JBHTMB010000289">
    <property type="protein sequence ID" value="MFD1237456.1"/>
    <property type="molecule type" value="Genomic_DNA"/>
</dbReference>
<name>A0ABW3VS06_9PSEU</name>
<feature type="domain" description="Multidrug resistance protein MdtA-like C-terminal permuted SH3" evidence="5">
    <location>
        <begin position="351"/>
        <end position="405"/>
    </location>
</feature>
<evidence type="ECO:0000256" key="1">
    <source>
        <dbReference type="ARBA" id="ARBA00004196"/>
    </source>
</evidence>
<feature type="transmembrane region" description="Helical" evidence="4">
    <location>
        <begin position="54"/>
        <end position="73"/>
    </location>
</feature>
<dbReference type="SUPFAM" id="SSF111369">
    <property type="entry name" value="HlyD-like secretion proteins"/>
    <property type="match status" value="1"/>
</dbReference>
<dbReference type="InterPro" id="IPR050465">
    <property type="entry name" value="UPF0194_transport"/>
</dbReference>
<dbReference type="PANTHER" id="PTHR32347">
    <property type="entry name" value="EFFLUX SYSTEM COMPONENT YKNX-RELATED"/>
    <property type="match status" value="1"/>
</dbReference>
<dbReference type="Gene3D" id="2.40.50.100">
    <property type="match status" value="1"/>
</dbReference>
<dbReference type="InterPro" id="IPR058647">
    <property type="entry name" value="BSH_CzcB-like"/>
</dbReference>
<evidence type="ECO:0000256" key="2">
    <source>
        <dbReference type="ARBA" id="ARBA00023054"/>
    </source>
</evidence>
<reference evidence="8" key="1">
    <citation type="journal article" date="2019" name="Int. J. Syst. Evol. Microbiol.">
        <title>The Global Catalogue of Microorganisms (GCM) 10K type strain sequencing project: providing services to taxonomists for standard genome sequencing and annotation.</title>
        <authorList>
            <consortium name="The Broad Institute Genomics Platform"/>
            <consortium name="The Broad Institute Genome Sequencing Center for Infectious Disease"/>
            <person name="Wu L."/>
            <person name="Ma J."/>
        </authorList>
    </citation>
    <scope>NUCLEOTIDE SEQUENCE [LARGE SCALE GENOMIC DNA]</scope>
    <source>
        <strain evidence="8">CCUG 49018</strain>
    </source>
</reference>
<feature type="domain" description="CzcB-like barrel-sandwich hybrid" evidence="6">
    <location>
        <begin position="114"/>
        <end position="218"/>
    </location>
</feature>
<comment type="subcellular location">
    <subcellularLocation>
        <location evidence="1">Cell envelope</location>
    </subcellularLocation>
</comment>
<proteinExistence type="predicted"/>
<protein>
    <submittedName>
        <fullName evidence="7">Efflux RND transporter periplasmic adaptor subunit</fullName>
    </submittedName>
</protein>
<evidence type="ECO:0000256" key="3">
    <source>
        <dbReference type="SAM" id="MobiDB-lite"/>
    </source>
</evidence>
<keyword evidence="4" id="KW-1133">Transmembrane helix</keyword>
<evidence type="ECO:0000256" key="4">
    <source>
        <dbReference type="SAM" id="Phobius"/>
    </source>
</evidence>
<keyword evidence="4" id="KW-0812">Transmembrane</keyword>
<evidence type="ECO:0000259" key="6">
    <source>
        <dbReference type="Pfam" id="PF25973"/>
    </source>
</evidence>
<feature type="non-terminal residue" evidence="7">
    <location>
        <position position="407"/>
    </location>
</feature>
<dbReference type="Pfam" id="PF25973">
    <property type="entry name" value="BSH_CzcB"/>
    <property type="match status" value="1"/>
</dbReference>
<dbReference type="RefSeq" id="WP_379653348.1">
    <property type="nucleotide sequence ID" value="NZ_JBHTMB010000289.1"/>
</dbReference>
<accession>A0ABW3VS06</accession>
<feature type="region of interest" description="Disordered" evidence="3">
    <location>
        <begin position="1"/>
        <end position="38"/>
    </location>
</feature>
<dbReference type="Pfam" id="PF25967">
    <property type="entry name" value="RND-MFP_C"/>
    <property type="match status" value="1"/>
</dbReference>
<dbReference type="InterPro" id="IPR058627">
    <property type="entry name" value="MdtA-like_C"/>
</dbReference>
<dbReference type="PANTHER" id="PTHR32347:SF23">
    <property type="entry name" value="BLL5650 PROTEIN"/>
    <property type="match status" value="1"/>
</dbReference>
<feature type="compositionally biased region" description="Low complexity" evidence="3">
    <location>
        <begin position="14"/>
        <end position="25"/>
    </location>
</feature>
<dbReference type="Gene3D" id="2.40.420.20">
    <property type="match status" value="1"/>
</dbReference>
<gene>
    <name evidence="7" type="ORF">ACFQ34_29585</name>
</gene>
<evidence type="ECO:0000313" key="8">
    <source>
        <dbReference type="Proteomes" id="UP001597182"/>
    </source>
</evidence>